<dbReference type="PRINTS" id="PR00480">
    <property type="entry name" value="ASTACIN"/>
</dbReference>
<evidence type="ECO:0000256" key="7">
    <source>
        <dbReference type="ARBA" id="ARBA00023049"/>
    </source>
</evidence>
<feature type="domain" description="Peptidase M12A" evidence="14">
    <location>
        <begin position="75"/>
        <end position="269"/>
    </location>
</feature>
<dbReference type="PANTHER" id="PTHR10127:SF780">
    <property type="entry name" value="METALLOENDOPEPTIDASE"/>
    <property type="match status" value="1"/>
</dbReference>
<evidence type="ECO:0000256" key="9">
    <source>
        <dbReference type="PROSITE-ProRule" id="PRU01005"/>
    </source>
</evidence>
<dbReference type="FunFam" id="3.40.390.10:FF:000028">
    <property type="entry name" value="Zinc metalloproteinase"/>
    <property type="match status" value="1"/>
</dbReference>
<comment type="cofactor">
    <cofactor evidence="10 11">
        <name>Zn(2+)</name>
        <dbReference type="ChEBI" id="CHEBI:29105"/>
    </cofactor>
    <text evidence="10 11">Binds 1 zinc ion per subunit.</text>
</comment>
<evidence type="ECO:0000313" key="16">
    <source>
        <dbReference type="Proteomes" id="UP000735302"/>
    </source>
</evidence>
<keyword evidence="3 10" id="KW-0645">Protease</keyword>
<dbReference type="Gene3D" id="1.10.10.1940">
    <property type="match status" value="2"/>
</dbReference>
<dbReference type="GO" id="GO:0004222">
    <property type="term" value="F:metalloendopeptidase activity"/>
    <property type="evidence" value="ECO:0007669"/>
    <property type="project" value="UniProtKB-UniRule"/>
</dbReference>
<dbReference type="SMART" id="SM00254">
    <property type="entry name" value="ShKT"/>
    <property type="match status" value="2"/>
</dbReference>
<dbReference type="Pfam" id="PF01400">
    <property type="entry name" value="Astacin"/>
    <property type="match status" value="1"/>
</dbReference>
<feature type="binding site" evidence="10">
    <location>
        <position position="176"/>
    </location>
    <ligand>
        <name>Zn(2+)</name>
        <dbReference type="ChEBI" id="CHEBI:29105"/>
        <note>catalytic</note>
    </ligand>
</feature>
<evidence type="ECO:0000256" key="1">
    <source>
        <dbReference type="ARBA" id="ARBA00002657"/>
    </source>
</evidence>
<evidence type="ECO:0000256" key="3">
    <source>
        <dbReference type="ARBA" id="ARBA00022670"/>
    </source>
</evidence>
<sequence length="461" mass="52323">MSPFLYGILAILYASCSAEEMSIDEMIVSASSVNQMDYLTDLNGQTFMQELDMILIKEQWQSLQDGEKNSRDKRKAVRDTRYRWTNRIIPYRIARGVFSSRDRKEIQKAMDEWQKYTCLRFTPASSDRNYVYFDNGSGCYSYVGMTGGSQTIGLAGGCRHKGVIVHEIGHAVGFHHEQNRPDRDQYITVLRQNIPEQLYYNFKKYPYSAVSTEVPYDYGSIMHYGGRAFSRNGQLTIQTKNRADQNKIGNRKGLSFYDIKQANLMYSCNNRCGNIKCPGEGFVGKDCICYCPGNPVQKCNGGTGKTSSTTRAPVVMTRRPCRNLNRNCQDWADAGYCGKSTFMEMYCKLSCNLCTKTPIKPPCENEQEHCDYWRSQGYCRGRYERYMKDNCKKSCGYCRTSSSSESTAKEDGDRNTSDGHISESAAKKVGERNTSVGLLAEIWVCVYSLLMLGVASLPSHF</sequence>
<dbReference type="PROSITE" id="PS51864">
    <property type="entry name" value="ASTACIN"/>
    <property type="match status" value="1"/>
</dbReference>
<feature type="active site" evidence="10">
    <location>
        <position position="167"/>
    </location>
</feature>
<keyword evidence="16" id="KW-1185">Reference proteome</keyword>
<comment type="function">
    <text evidence="1">Metalloprotease.</text>
</comment>
<dbReference type="CDD" id="cd04280">
    <property type="entry name" value="ZnMc_astacin_like"/>
    <property type="match status" value="1"/>
</dbReference>
<organism evidence="15 16">
    <name type="scientific">Plakobranchus ocellatus</name>
    <dbReference type="NCBI Taxonomy" id="259542"/>
    <lineage>
        <taxon>Eukaryota</taxon>
        <taxon>Metazoa</taxon>
        <taxon>Spiralia</taxon>
        <taxon>Lophotrochozoa</taxon>
        <taxon>Mollusca</taxon>
        <taxon>Gastropoda</taxon>
        <taxon>Heterobranchia</taxon>
        <taxon>Euthyneura</taxon>
        <taxon>Panpulmonata</taxon>
        <taxon>Sacoglossa</taxon>
        <taxon>Placobranchoidea</taxon>
        <taxon>Plakobranchidae</taxon>
        <taxon>Plakobranchus</taxon>
    </lineage>
</organism>
<keyword evidence="11" id="KW-0732">Signal</keyword>
<dbReference type="InterPro" id="IPR001506">
    <property type="entry name" value="Peptidase_M12A"/>
</dbReference>
<keyword evidence="2" id="KW-0245">EGF-like domain</keyword>
<proteinExistence type="predicted"/>
<evidence type="ECO:0000256" key="10">
    <source>
        <dbReference type="PROSITE-ProRule" id="PRU01211"/>
    </source>
</evidence>
<feature type="chain" id="PRO_5043101804" description="Metalloendopeptidase" evidence="11">
    <location>
        <begin position="19"/>
        <end position="461"/>
    </location>
</feature>
<feature type="compositionally biased region" description="Basic and acidic residues" evidence="12">
    <location>
        <begin position="407"/>
        <end position="426"/>
    </location>
</feature>
<evidence type="ECO:0000256" key="5">
    <source>
        <dbReference type="ARBA" id="ARBA00022801"/>
    </source>
</evidence>
<feature type="binding site" evidence="10">
    <location>
        <position position="166"/>
    </location>
    <ligand>
        <name>Zn(2+)</name>
        <dbReference type="ChEBI" id="CHEBI:29105"/>
        <note>catalytic</note>
    </ligand>
</feature>
<feature type="binding site" evidence="10">
    <location>
        <position position="170"/>
    </location>
    <ligand>
        <name>Zn(2+)</name>
        <dbReference type="ChEBI" id="CHEBI:29105"/>
        <note>catalytic</note>
    </ligand>
</feature>
<evidence type="ECO:0000256" key="8">
    <source>
        <dbReference type="ARBA" id="ARBA00023157"/>
    </source>
</evidence>
<dbReference type="InterPro" id="IPR034035">
    <property type="entry name" value="Astacin-like_dom"/>
</dbReference>
<dbReference type="EMBL" id="BLXT01003724">
    <property type="protein sequence ID" value="GFO03134.1"/>
    <property type="molecule type" value="Genomic_DNA"/>
</dbReference>
<dbReference type="AlphaFoldDB" id="A0AAV4AA77"/>
<evidence type="ECO:0000256" key="2">
    <source>
        <dbReference type="ARBA" id="ARBA00022536"/>
    </source>
</evidence>
<evidence type="ECO:0000259" key="14">
    <source>
        <dbReference type="PROSITE" id="PS51864"/>
    </source>
</evidence>
<keyword evidence="4 10" id="KW-0479">Metal-binding</keyword>
<feature type="domain" description="ShKT" evidence="13">
    <location>
        <begin position="321"/>
        <end position="354"/>
    </location>
</feature>
<comment type="caution">
    <text evidence="9">Lacks conserved residue(s) required for the propagation of feature annotation.</text>
</comment>
<evidence type="ECO:0000256" key="12">
    <source>
        <dbReference type="SAM" id="MobiDB-lite"/>
    </source>
</evidence>
<gene>
    <name evidence="15" type="ORF">PoB_002963900</name>
</gene>
<evidence type="ECO:0000259" key="13">
    <source>
        <dbReference type="PROSITE" id="PS51670"/>
    </source>
</evidence>
<dbReference type="InterPro" id="IPR024079">
    <property type="entry name" value="MetalloPept_cat_dom_sf"/>
</dbReference>
<dbReference type="GO" id="GO:0006508">
    <property type="term" value="P:proteolysis"/>
    <property type="evidence" value="ECO:0007669"/>
    <property type="project" value="UniProtKB-KW"/>
</dbReference>
<keyword evidence="7 10" id="KW-0482">Metalloprotease</keyword>
<protein>
    <recommendedName>
        <fullName evidence="11">Metalloendopeptidase</fullName>
        <ecNumber evidence="11">3.4.24.-</ecNumber>
    </recommendedName>
</protein>
<feature type="region of interest" description="Disordered" evidence="12">
    <location>
        <begin position="397"/>
        <end position="426"/>
    </location>
</feature>
<evidence type="ECO:0000256" key="4">
    <source>
        <dbReference type="ARBA" id="ARBA00022723"/>
    </source>
</evidence>
<dbReference type="Pfam" id="PF01549">
    <property type="entry name" value="ShK"/>
    <property type="match status" value="2"/>
</dbReference>
<keyword evidence="5 10" id="KW-0378">Hydrolase</keyword>
<dbReference type="InterPro" id="IPR003582">
    <property type="entry name" value="ShKT_dom"/>
</dbReference>
<feature type="signal peptide" evidence="11">
    <location>
        <begin position="1"/>
        <end position="18"/>
    </location>
</feature>
<dbReference type="EC" id="3.4.24.-" evidence="11"/>
<name>A0AAV4AA77_9GAST</name>
<dbReference type="Proteomes" id="UP000735302">
    <property type="component" value="Unassembled WGS sequence"/>
</dbReference>
<dbReference type="InterPro" id="IPR006026">
    <property type="entry name" value="Peptidase_Metallo"/>
</dbReference>
<keyword evidence="8" id="KW-1015">Disulfide bond</keyword>
<dbReference type="SUPFAM" id="SSF55486">
    <property type="entry name" value="Metalloproteases ('zincins'), catalytic domain"/>
    <property type="match status" value="1"/>
</dbReference>
<evidence type="ECO:0000256" key="6">
    <source>
        <dbReference type="ARBA" id="ARBA00022833"/>
    </source>
</evidence>
<dbReference type="PANTHER" id="PTHR10127">
    <property type="entry name" value="DISCOIDIN, CUB, EGF, LAMININ , AND ZINC METALLOPROTEASE DOMAIN CONTAINING"/>
    <property type="match status" value="1"/>
</dbReference>
<dbReference type="GO" id="GO:0018996">
    <property type="term" value="P:molting cycle, collagen and cuticulin-based cuticle"/>
    <property type="evidence" value="ECO:0007669"/>
    <property type="project" value="UniProtKB-ARBA"/>
</dbReference>
<feature type="domain" description="ShKT" evidence="13">
    <location>
        <begin position="363"/>
        <end position="398"/>
    </location>
</feature>
<dbReference type="SMART" id="SM00235">
    <property type="entry name" value="ZnMc"/>
    <property type="match status" value="1"/>
</dbReference>
<keyword evidence="6 10" id="KW-0862">Zinc</keyword>
<evidence type="ECO:0000313" key="15">
    <source>
        <dbReference type="EMBL" id="GFO03134.1"/>
    </source>
</evidence>
<accession>A0AAV4AA77</accession>
<comment type="caution">
    <text evidence="15">The sequence shown here is derived from an EMBL/GenBank/DDBJ whole genome shotgun (WGS) entry which is preliminary data.</text>
</comment>
<dbReference type="GO" id="GO:0008270">
    <property type="term" value="F:zinc ion binding"/>
    <property type="evidence" value="ECO:0007669"/>
    <property type="project" value="UniProtKB-UniRule"/>
</dbReference>
<evidence type="ECO:0000256" key="11">
    <source>
        <dbReference type="RuleBase" id="RU361183"/>
    </source>
</evidence>
<dbReference type="Gene3D" id="3.40.390.10">
    <property type="entry name" value="Collagenase (Catalytic Domain)"/>
    <property type="match status" value="1"/>
</dbReference>
<dbReference type="PROSITE" id="PS51670">
    <property type="entry name" value="SHKT"/>
    <property type="match status" value="2"/>
</dbReference>
<reference evidence="15 16" key="1">
    <citation type="journal article" date="2021" name="Elife">
        <title>Chloroplast acquisition without the gene transfer in kleptoplastic sea slugs, Plakobranchus ocellatus.</title>
        <authorList>
            <person name="Maeda T."/>
            <person name="Takahashi S."/>
            <person name="Yoshida T."/>
            <person name="Shimamura S."/>
            <person name="Takaki Y."/>
            <person name="Nagai Y."/>
            <person name="Toyoda A."/>
            <person name="Suzuki Y."/>
            <person name="Arimoto A."/>
            <person name="Ishii H."/>
            <person name="Satoh N."/>
            <person name="Nishiyama T."/>
            <person name="Hasebe M."/>
            <person name="Maruyama T."/>
            <person name="Minagawa J."/>
            <person name="Obokata J."/>
            <person name="Shigenobu S."/>
        </authorList>
    </citation>
    <scope>NUCLEOTIDE SEQUENCE [LARGE SCALE GENOMIC DNA]</scope>
</reference>